<name>A0A367M0R8_PSEAI</name>
<dbReference type="PANTHER" id="PTHR43618">
    <property type="entry name" value="7-ALPHA-HYDROXYSTEROID DEHYDROGENASE"/>
    <property type="match status" value="1"/>
</dbReference>
<dbReference type="AlphaFoldDB" id="A0A367M0R8"/>
<dbReference type="InterPro" id="IPR036291">
    <property type="entry name" value="NAD(P)-bd_dom_sf"/>
</dbReference>
<dbReference type="EMBL" id="QORE01001712">
    <property type="protein sequence ID" value="RCI70949.1"/>
    <property type="molecule type" value="Genomic_DNA"/>
</dbReference>
<protein>
    <submittedName>
        <fullName evidence="4">SDR family NAD(P)-dependent oxidoreductase</fullName>
    </submittedName>
</protein>
<keyword evidence="2" id="KW-0521">NADP</keyword>
<feature type="non-terminal residue" evidence="4">
    <location>
        <position position="80"/>
    </location>
</feature>
<dbReference type="PANTHER" id="PTHR43618:SF8">
    <property type="entry name" value="7ALPHA-HYDROXYSTEROID DEHYDROGENASE"/>
    <property type="match status" value="1"/>
</dbReference>
<evidence type="ECO:0000256" key="2">
    <source>
        <dbReference type="ARBA" id="ARBA00022857"/>
    </source>
</evidence>
<dbReference type="Pfam" id="PF00106">
    <property type="entry name" value="adh_short"/>
    <property type="match status" value="1"/>
</dbReference>
<keyword evidence="3" id="KW-0560">Oxidoreductase</keyword>
<comment type="similarity">
    <text evidence="1">Belongs to the short-chain dehydrogenases/reductases (SDR) family.</text>
</comment>
<evidence type="ECO:0000313" key="4">
    <source>
        <dbReference type="EMBL" id="RCI70949.1"/>
    </source>
</evidence>
<evidence type="ECO:0000256" key="3">
    <source>
        <dbReference type="ARBA" id="ARBA00023002"/>
    </source>
</evidence>
<comment type="caution">
    <text evidence="4">The sequence shown here is derived from an EMBL/GenBank/DDBJ whole genome shotgun (WGS) entry which is preliminary data.</text>
</comment>
<dbReference type="SUPFAM" id="SSF51735">
    <property type="entry name" value="NAD(P)-binding Rossmann-fold domains"/>
    <property type="match status" value="1"/>
</dbReference>
<dbReference type="GO" id="GO:0008709">
    <property type="term" value="F:cholate 7-alpha-dehydrogenase (NAD+) activity"/>
    <property type="evidence" value="ECO:0007669"/>
    <property type="project" value="TreeGrafter"/>
</dbReference>
<dbReference type="Proteomes" id="UP000253594">
    <property type="component" value="Unassembled WGS sequence"/>
</dbReference>
<gene>
    <name evidence="4" type="ORF">DT376_31770</name>
</gene>
<dbReference type="GO" id="GO:0005829">
    <property type="term" value="C:cytosol"/>
    <property type="evidence" value="ECO:0007669"/>
    <property type="project" value="TreeGrafter"/>
</dbReference>
<evidence type="ECO:0000256" key="1">
    <source>
        <dbReference type="ARBA" id="ARBA00006484"/>
    </source>
</evidence>
<organism evidence="4 5">
    <name type="scientific">Pseudomonas aeruginosa</name>
    <dbReference type="NCBI Taxonomy" id="287"/>
    <lineage>
        <taxon>Bacteria</taxon>
        <taxon>Pseudomonadati</taxon>
        <taxon>Pseudomonadota</taxon>
        <taxon>Gammaproteobacteria</taxon>
        <taxon>Pseudomonadales</taxon>
        <taxon>Pseudomonadaceae</taxon>
        <taxon>Pseudomonas</taxon>
    </lineage>
</organism>
<dbReference type="Gene3D" id="3.40.50.720">
    <property type="entry name" value="NAD(P)-binding Rossmann-like Domain"/>
    <property type="match status" value="1"/>
</dbReference>
<sequence>MHPYFSLAGRIALVTGGSRGIGQMIAQGLLEAGARVFICARDAEACADTATRLSAYGDCQAIPADLSSEAGARRLAQALG</sequence>
<dbReference type="InterPro" id="IPR052178">
    <property type="entry name" value="Sec_Metab_Biosynth_SDR"/>
</dbReference>
<accession>A0A367M0R8</accession>
<dbReference type="InterPro" id="IPR002347">
    <property type="entry name" value="SDR_fam"/>
</dbReference>
<evidence type="ECO:0000313" key="5">
    <source>
        <dbReference type="Proteomes" id="UP000253594"/>
    </source>
</evidence>
<proteinExistence type="inferred from homology"/>
<reference evidence="4 5" key="1">
    <citation type="submission" date="2018-07" db="EMBL/GenBank/DDBJ databases">
        <title>Mechanisms of high-level aminoglycoside resistance among Gram-negative pathogens in Brazil.</title>
        <authorList>
            <person name="Ballaben A.S."/>
            <person name="Darini A.L.C."/>
            <person name="Doi Y."/>
        </authorList>
    </citation>
    <scope>NUCLEOTIDE SEQUENCE [LARGE SCALE GENOMIC DNA]</scope>
    <source>
        <strain evidence="4 5">B2-305</strain>
    </source>
</reference>